<dbReference type="EMBL" id="JAYMGO010000004">
    <property type="protein sequence ID" value="KAL1276834.1"/>
    <property type="molecule type" value="Genomic_DNA"/>
</dbReference>
<gene>
    <name evidence="1" type="ORF">QQF64_036457</name>
</gene>
<comment type="caution">
    <text evidence="1">The sequence shown here is derived from an EMBL/GenBank/DDBJ whole genome shotgun (WGS) entry which is preliminary data.</text>
</comment>
<evidence type="ECO:0000313" key="1">
    <source>
        <dbReference type="EMBL" id="KAL1276834.1"/>
    </source>
</evidence>
<dbReference type="Proteomes" id="UP001558613">
    <property type="component" value="Unassembled WGS sequence"/>
</dbReference>
<protein>
    <recommendedName>
        <fullName evidence="3">Tick transposon</fullName>
    </recommendedName>
</protein>
<organism evidence="1 2">
    <name type="scientific">Cirrhinus molitorella</name>
    <name type="common">mud carp</name>
    <dbReference type="NCBI Taxonomy" id="172907"/>
    <lineage>
        <taxon>Eukaryota</taxon>
        <taxon>Metazoa</taxon>
        <taxon>Chordata</taxon>
        <taxon>Craniata</taxon>
        <taxon>Vertebrata</taxon>
        <taxon>Euteleostomi</taxon>
        <taxon>Actinopterygii</taxon>
        <taxon>Neopterygii</taxon>
        <taxon>Teleostei</taxon>
        <taxon>Ostariophysi</taxon>
        <taxon>Cypriniformes</taxon>
        <taxon>Cyprinidae</taxon>
        <taxon>Labeoninae</taxon>
        <taxon>Labeonini</taxon>
        <taxon>Cirrhinus</taxon>
    </lineage>
</organism>
<evidence type="ECO:0000313" key="2">
    <source>
        <dbReference type="Proteomes" id="UP001558613"/>
    </source>
</evidence>
<evidence type="ECO:0008006" key="3">
    <source>
        <dbReference type="Google" id="ProtNLM"/>
    </source>
</evidence>
<keyword evidence="2" id="KW-1185">Reference proteome</keyword>
<reference evidence="1 2" key="1">
    <citation type="submission" date="2023-09" db="EMBL/GenBank/DDBJ databases">
        <authorList>
            <person name="Wang M."/>
        </authorList>
    </citation>
    <scope>NUCLEOTIDE SEQUENCE [LARGE SCALE GENOMIC DNA]</scope>
    <source>
        <strain evidence="1">GT-2023</strain>
        <tissue evidence="1">Liver</tissue>
    </source>
</reference>
<proteinExistence type="predicted"/>
<sequence length="161" mass="18246">MLLRYFSKSPESCLPLADFYSTQPHARESPVDYWVRLNNAAEIADKHLQKQGSHMKNISQEVAMMFIRNCPDDGLSNVFRYKSVTKWTSAEVQEAIDEHQRELRTKKLHSRSLPDRSFQVATTAVSHADTTTVENTAVNAAAYIPSTQARDHHSTSTHSLD</sequence>
<accession>A0ABR3NIU9</accession>
<name>A0ABR3NIU9_9TELE</name>